<sequence length="515" mass="59192">MNKIKDILRLRFDAGLSLRDVSKCCAVGPATVSEILSRFSASGLTWPLPEQCSDTELENAVYKGRNVSRHKRQPDFVTMHHELKRKGMTKLLLWQEYREEEPATAYGYTQFCEHYGRWVRTQKRSMRQLHLAGDKLFIDYCGPTVPIIDPNTGEVLYEAQIYVATLGASNYTYVEAMRSQQLQDWIMAHVHAFTFFDGVPQLLVPDNLRSAVTKASSYAPILNENYARMARHYGTAIMPARPYKPKDKSKVENAVLIVERWILMRLRHEHFYTLSSLNQRIQELLFELNHRQQRVHPGSRYELYIRLDKPALMPLPAYAYEYIDSKQARVGPDYHVLYAKHAYSVPHHLVGKNVTLEATAQIICIYYQGNVIAQHPRKHQPGGFTTVKEHMPEAHVKQRWSTERLLGWANNIGSGCRTVITSQLQRRQHPEQAIKSCLAILTLTNKYGQERLEAACQKALLLEQPHLKVITNLLVNNKERDTSLPVLMSNRLITTTSVDNTTTNKDADHEFILIA</sequence>
<dbReference type="Gene3D" id="3.30.420.10">
    <property type="entry name" value="Ribonuclease H-like superfamily/Ribonuclease H"/>
    <property type="match status" value="1"/>
</dbReference>
<comment type="similarity">
    <text evidence="1">Belongs to the transposase IS21/IS408/IS1162 family.</text>
</comment>
<dbReference type="PROSITE" id="PS50994">
    <property type="entry name" value="INTEGRASE"/>
    <property type="match status" value="1"/>
</dbReference>
<dbReference type="InterPro" id="IPR017895">
    <property type="entry name" value="HTH_IS408/IS1162_type"/>
</dbReference>
<evidence type="ECO:0000313" key="5">
    <source>
        <dbReference type="Proteomes" id="UP000009144"/>
    </source>
</evidence>
<evidence type="ECO:0000259" key="2">
    <source>
        <dbReference type="PROSITE" id="PS50532"/>
    </source>
</evidence>
<evidence type="ECO:0000256" key="1">
    <source>
        <dbReference type="ARBA" id="ARBA00009277"/>
    </source>
</evidence>
<keyword evidence="5" id="KW-1185">Reference proteome</keyword>
<feature type="domain" description="HTH IS408-type" evidence="2">
    <location>
        <begin position="4"/>
        <end position="83"/>
    </location>
</feature>
<feature type="domain" description="Integrase catalytic" evidence="3">
    <location>
        <begin position="124"/>
        <end position="322"/>
    </location>
</feature>
<dbReference type="PATRIC" id="fig|754476.3.peg.833"/>
<dbReference type="PANTHER" id="PTHR35004">
    <property type="entry name" value="TRANSPOSASE RV3428C-RELATED"/>
    <property type="match status" value="1"/>
</dbReference>
<dbReference type="STRING" id="754476.Q7A_845"/>
<evidence type="ECO:0000259" key="3">
    <source>
        <dbReference type="PROSITE" id="PS50994"/>
    </source>
</evidence>
<dbReference type="HOGENOM" id="CLU_020626_11_0_6"/>
<dbReference type="InterPro" id="IPR012337">
    <property type="entry name" value="RNaseH-like_sf"/>
</dbReference>
<dbReference type="InterPro" id="IPR054353">
    <property type="entry name" value="IstA-like_C"/>
</dbReference>
<dbReference type="InterPro" id="IPR036397">
    <property type="entry name" value="RNaseH_sf"/>
</dbReference>
<dbReference type="GO" id="GO:0015074">
    <property type="term" value="P:DNA integration"/>
    <property type="evidence" value="ECO:0007669"/>
    <property type="project" value="InterPro"/>
</dbReference>
<reference evidence="4 5" key="2">
    <citation type="journal article" date="2013" name="Int. J. Syst. Evol. Microbiol.">
        <title>Methylophaga nitratireducenticrescens sp. nov. and Methylophaga frappieri sp. nov., isolated from the biofilm of the methanol-fed denitrification system treating the seawater at the Montreal Biodome.</title>
        <authorList>
            <person name="Villeneuve C."/>
            <person name="Martineau C."/>
            <person name="Mauffrey F."/>
            <person name="Villemur R."/>
        </authorList>
    </citation>
    <scope>NUCLEOTIDE SEQUENCE [LARGE SCALE GENOMIC DNA]</scope>
    <source>
        <strain evidence="4 5">JAM1</strain>
    </source>
</reference>
<dbReference type="KEGG" id="mej:Q7A_845"/>
<dbReference type="PROSITE" id="PS50532">
    <property type="entry name" value="HTH_IS408"/>
    <property type="match status" value="1"/>
</dbReference>
<gene>
    <name evidence="4" type="ordered locus">Q7A_845</name>
</gene>
<dbReference type="AlphaFoldDB" id="I1XH18"/>
<dbReference type="EMBL" id="CP003390">
    <property type="protein sequence ID" value="AFI83687.1"/>
    <property type="molecule type" value="Genomic_DNA"/>
</dbReference>
<accession>I1XH18</accession>
<proteinExistence type="inferred from homology"/>
<dbReference type="Pfam" id="PF22483">
    <property type="entry name" value="Mu-transpos_C_2"/>
    <property type="match status" value="1"/>
</dbReference>
<organism evidence="4 5">
    <name type="scientific">Methylophaga nitratireducenticrescens</name>
    <dbReference type="NCBI Taxonomy" id="754476"/>
    <lineage>
        <taxon>Bacteria</taxon>
        <taxon>Pseudomonadati</taxon>
        <taxon>Pseudomonadota</taxon>
        <taxon>Gammaproteobacteria</taxon>
        <taxon>Thiotrichales</taxon>
        <taxon>Piscirickettsiaceae</taxon>
        <taxon>Methylophaga</taxon>
    </lineage>
</organism>
<protein>
    <submittedName>
        <fullName evidence="4">Transposase</fullName>
    </submittedName>
</protein>
<dbReference type="GO" id="GO:0003676">
    <property type="term" value="F:nucleic acid binding"/>
    <property type="evidence" value="ECO:0007669"/>
    <property type="project" value="InterPro"/>
</dbReference>
<dbReference type="NCBIfam" id="NF033546">
    <property type="entry name" value="transpos_IS21"/>
    <property type="match status" value="1"/>
</dbReference>
<name>I1XH18_METNJ</name>
<dbReference type="eggNOG" id="COG4584">
    <property type="taxonomic scope" value="Bacteria"/>
</dbReference>
<reference evidence="4 5" key="1">
    <citation type="journal article" date="2012" name="J. Bacteriol.">
        <title>Complete genome sequences of Methylophaga sp. strain JAM1 and Methylophaga sp. strain JAM7.</title>
        <authorList>
            <person name="Villeneuve C."/>
            <person name="Martineau C."/>
            <person name="Mauffrey F."/>
            <person name="Villemur R."/>
        </authorList>
    </citation>
    <scope>NUCLEOTIDE SEQUENCE [LARGE SCALE GENOMIC DNA]</scope>
    <source>
        <strain evidence="4 5">JAM1</strain>
    </source>
</reference>
<dbReference type="PANTHER" id="PTHR35004:SF8">
    <property type="entry name" value="TRANSPOSASE RV3428C-RELATED"/>
    <property type="match status" value="1"/>
</dbReference>
<dbReference type="Proteomes" id="UP000009144">
    <property type="component" value="Chromosome"/>
</dbReference>
<dbReference type="InterPro" id="IPR001584">
    <property type="entry name" value="Integrase_cat-core"/>
</dbReference>
<evidence type="ECO:0000313" key="4">
    <source>
        <dbReference type="EMBL" id="AFI83687.1"/>
    </source>
</evidence>
<dbReference type="SUPFAM" id="SSF53098">
    <property type="entry name" value="Ribonuclease H-like"/>
    <property type="match status" value="1"/>
</dbReference>